<dbReference type="EMBL" id="CP071091">
    <property type="protein sequence ID" value="QSQ14147.1"/>
    <property type="molecule type" value="Genomic_DNA"/>
</dbReference>
<sequence>MTSPTVHPAQRIVDLSFGFILSGALSSVAELGVADKLAQGPRSAASLAEELGVHAQSLYRVLRLLASVEVFSEDEAGLFSLTPAAEYLRTEAPGSLRAGVRMLTQRLFWAPTGEMVDTVRTGQTPFDRIFGKPFFDYLNQDSVQSTVFHQGMSSISDMENGTIAASYDFTGLSSVVDVGGGHGGFLIEVLKRAPQVRGVLFDHAQVLADARIAQAGFSERCALVEGDFFQSVPRGADAYVLKRILHDWNDESCVGILRHCREAMAKGGRVLVLDTIIPPGNAPHGGKVLDVMMLASLPGRERTEEDFRKLFAQAGLKLSRSLPTPTTISITEAVAA</sequence>
<keyword evidence="7" id="KW-1185">Reference proteome</keyword>
<dbReference type="InterPro" id="IPR036390">
    <property type="entry name" value="WH_DNA-bd_sf"/>
</dbReference>
<dbReference type="InterPro" id="IPR001077">
    <property type="entry name" value="COMT_C"/>
</dbReference>
<name>A0ABX7N5W7_9BACT</name>
<keyword evidence="3" id="KW-0949">S-adenosyl-L-methionine</keyword>
<dbReference type="SUPFAM" id="SSF46785">
    <property type="entry name" value="Winged helix' DNA-binding domain"/>
    <property type="match status" value="1"/>
</dbReference>
<dbReference type="Gene3D" id="1.10.10.10">
    <property type="entry name" value="Winged helix-like DNA-binding domain superfamily/Winged helix DNA-binding domain"/>
    <property type="match status" value="1"/>
</dbReference>
<proteinExistence type="predicted"/>
<dbReference type="PANTHER" id="PTHR43712:SF2">
    <property type="entry name" value="O-METHYLTRANSFERASE CICE"/>
    <property type="match status" value="1"/>
</dbReference>
<dbReference type="InterPro" id="IPR029063">
    <property type="entry name" value="SAM-dependent_MTases_sf"/>
</dbReference>
<feature type="domain" description="O-methyltransferase dimerisation" evidence="5">
    <location>
        <begin position="14"/>
        <end position="88"/>
    </location>
</feature>
<dbReference type="InterPro" id="IPR016461">
    <property type="entry name" value="COMT-like"/>
</dbReference>
<evidence type="ECO:0000259" key="4">
    <source>
        <dbReference type="Pfam" id="PF00891"/>
    </source>
</evidence>
<evidence type="ECO:0000256" key="3">
    <source>
        <dbReference type="ARBA" id="ARBA00022691"/>
    </source>
</evidence>
<evidence type="ECO:0000256" key="1">
    <source>
        <dbReference type="ARBA" id="ARBA00022603"/>
    </source>
</evidence>
<dbReference type="PANTHER" id="PTHR43712">
    <property type="entry name" value="PUTATIVE (AFU_ORTHOLOGUE AFUA_4G14580)-RELATED"/>
    <property type="match status" value="1"/>
</dbReference>
<feature type="domain" description="O-methyltransferase C-terminal" evidence="4">
    <location>
        <begin position="115"/>
        <end position="316"/>
    </location>
</feature>
<dbReference type="InterPro" id="IPR012967">
    <property type="entry name" value="COMT_dimerisation"/>
</dbReference>
<dbReference type="Pfam" id="PF08100">
    <property type="entry name" value="Dimerisation"/>
    <property type="match status" value="1"/>
</dbReference>
<keyword evidence="1 6" id="KW-0489">Methyltransferase</keyword>
<reference evidence="6 7" key="1">
    <citation type="submission" date="2021-02" db="EMBL/GenBank/DDBJ databases">
        <title>De Novo genome assembly of isolated myxobacteria.</title>
        <authorList>
            <person name="Stevens D.C."/>
        </authorList>
    </citation>
    <scope>NUCLEOTIDE SEQUENCE [LARGE SCALE GENOMIC DNA]</scope>
    <source>
        <strain evidence="6 7">SCHIC003</strain>
    </source>
</reference>
<evidence type="ECO:0000256" key="2">
    <source>
        <dbReference type="ARBA" id="ARBA00022679"/>
    </source>
</evidence>
<dbReference type="Gene3D" id="3.40.50.150">
    <property type="entry name" value="Vaccinia Virus protein VP39"/>
    <property type="match status" value="1"/>
</dbReference>
<dbReference type="PIRSF" id="PIRSF005739">
    <property type="entry name" value="O-mtase"/>
    <property type="match status" value="1"/>
</dbReference>
<dbReference type="RefSeq" id="WP_206715941.1">
    <property type="nucleotide sequence ID" value="NZ_CP071091.1"/>
</dbReference>
<gene>
    <name evidence="6" type="ORF">JY572_38540</name>
</gene>
<evidence type="ECO:0000313" key="6">
    <source>
        <dbReference type="EMBL" id="QSQ14147.1"/>
    </source>
</evidence>
<organism evidence="6 7">
    <name type="scientific">Myxococcus landrumensis</name>
    <dbReference type="NCBI Taxonomy" id="2813577"/>
    <lineage>
        <taxon>Bacteria</taxon>
        <taxon>Pseudomonadati</taxon>
        <taxon>Myxococcota</taxon>
        <taxon>Myxococcia</taxon>
        <taxon>Myxococcales</taxon>
        <taxon>Cystobacterineae</taxon>
        <taxon>Myxococcaceae</taxon>
        <taxon>Myxococcus</taxon>
    </lineage>
</organism>
<keyword evidence="2" id="KW-0808">Transferase</keyword>
<protein>
    <submittedName>
        <fullName evidence="6">SAM-dependent methyltransferase</fullName>
    </submittedName>
</protein>
<dbReference type="Proteomes" id="UP000663090">
    <property type="component" value="Chromosome"/>
</dbReference>
<dbReference type="PROSITE" id="PS51683">
    <property type="entry name" value="SAM_OMT_II"/>
    <property type="match status" value="1"/>
</dbReference>
<dbReference type="SUPFAM" id="SSF53335">
    <property type="entry name" value="S-adenosyl-L-methionine-dependent methyltransferases"/>
    <property type="match status" value="1"/>
</dbReference>
<dbReference type="InterPro" id="IPR036388">
    <property type="entry name" value="WH-like_DNA-bd_sf"/>
</dbReference>
<dbReference type="GO" id="GO:0032259">
    <property type="term" value="P:methylation"/>
    <property type="evidence" value="ECO:0007669"/>
    <property type="project" value="UniProtKB-KW"/>
</dbReference>
<accession>A0ABX7N5W7</accession>
<dbReference type="Pfam" id="PF00891">
    <property type="entry name" value="Methyltransf_2"/>
    <property type="match status" value="1"/>
</dbReference>
<evidence type="ECO:0000313" key="7">
    <source>
        <dbReference type="Proteomes" id="UP000663090"/>
    </source>
</evidence>
<evidence type="ECO:0000259" key="5">
    <source>
        <dbReference type="Pfam" id="PF08100"/>
    </source>
</evidence>
<dbReference type="GO" id="GO:0008168">
    <property type="term" value="F:methyltransferase activity"/>
    <property type="evidence" value="ECO:0007669"/>
    <property type="project" value="UniProtKB-KW"/>
</dbReference>